<dbReference type="SUPFAM" id="SSF52540">
    <property type="entry name" value="P-loop containing nucleoside triphosphate hydrolases"/>
    <property type="match status" value="1"/>
</dbReference>
<dbReference type="EMBL" id="JBBPCC010000003">
    <property type="protein sequence ID" value="MEK8127723.1"/>
    <property type="molecule type" value="Genomic_DNA"/>
</dbReference>
<comment type="caution">
    <text evidence="1">The sequence shown here is derived from an EMBL/GenBank/DDBJ whole genome shotgun (WGS) entry which is preliminary data.</text>
</comment>
<dbReference type="PANTHER" id="PTHR37816:SF2">
    <property type="entry name" value="DNA TOPOLOGY MODULATION PROTEIN FLAR-RELATED PROTEIN"/>
    <property type="match status" value="1"/>
</dbReference>
<dbReference type="PANTHER" id="PTHR37816">
    <property type="entry name" value="YALI0E33011P"/>
    <property type="match status" value="1"/>
</dbReference>
<evidence type="ECO:0000313" key="1">
    <source>
        <dbReference type="EMBL" id="MEK8127723.1"/>
    </source>
</evidence>
<dbReference type="InterPro" id="IPR027417">
    <property type="entry name" value="P-loop_NTPase"/>
</dbReference>
<evidence type="ECO:0008006" key="3">
    <source>
        <dbReference type="Google" id="ProtNLM"/>
    </source>
</evidence>
<gene>
    <name evidence="1" type="ORF">WMW72_07310</name>
</gene>
<dbReference type="InterPro" id="IPR052922">
    <property type="entry name" value="Cytidylate_Kinase-2"/>
</dbReference>
<dbReference type="Proteomes" id="UP001469365">
    <property type="component" value="Unassembled WGS sequence"/>
</dbReference>
<dbReference type="RefSeq" id="WP_341414774.1">
    <property type="nucleotide sequence ID" value="NZ_JBBPCC010000003.1"/>
</dbReference>
<sequence>MRIRIIGSCGSGKSTMARELSEHYGIPYYELDNMIWDRSREGLKYPQEVRNQTLKDIAAQPSWIIEGVQYQDWTWDSIHESDFIFILNPHVLIRDYRIVRRFIRSRTGIEPWNYKQSVHNLIKMIVKWNHGYDLQKLLEETHAYPSKRYVVQHKKEIIRIIQERKYAC</sequence>
<reference evidence="1 2" key="1">
    <citation type="submission" date="2024-04" db="EMBL/GenBank/DDBJ databases">
        <title>draft genome sequnece of Paenibacillus filicis.</title>
        <authorList>
            <person name="Kim D.-U."/>
        </authorList>
    </citation>
    <scope>NUCLEOTIDE SEQUENCE [LARGE SCALE GENOMIC DNA]</scope>
    <source>
        <strain evidence="1 2">KACC14197</strain>
    </source>
</reference>
<evidence type="ECO:0000313" key="2">
    <source>
        <dbReference type="Proteomes" id="UP001469365"/>
    </source>
</evidence>
<protein>
    <recommendedName>
        <fullName evidence="3">DNA topology modulation protein FlaR</fullName>
    </recommendedName>
</protein>
<keyword evidence="2" id="KW-1185">Reference proteome</keyword>
<dbReference type="Gene3D" id="3.40.50.300">
    <property type="entry name" value="P-loop containing nucleotide triphosphate hydrolases"/>
    <property type="match status" value="1"/>
</dbReference>
<name>A0ABU9DIZ0_9BACL</name>
<organism evidence="1 2">
    <name type="scientific">Paenibacillus filicis</name>
    <dbReference type="NCBI Taxonomy" id="669464"/>
    <lineage>
        <taxon>Bacteria</taxon>
        <taxon>Bacillati</taxon>
        <taxon>Bacillota</taxon>
        <taxon>Bacilli</taxon>
        <taxon>Bacillales</taxon>
        <taxon>Paenibacillaceae</taxon>
        <taxon>Paenibacillus</taxon>
    </lineage>
</organism>
<proteinExistence type="predicted"/>
<accession>A0ABU9DIZ0</accession>